<evidence type="ECO:0000256" key="4">
    <source>
        <dbReference type="ARBA" id="ARBA00023027"/>
    </source>
</evidence>
<dbReference type="InterPro" id="IPR050134">
    <property type="entry name" value="NAD-dep_sirtuin_deacylases"/>
</dbReference>
<protein>
    <recommendedName>
        <fullName evidence="7">Deacetylase sirtuin-type domain-containing protein</fullName>
    </recommendedName>
</protein>
<feature type="domain" description="Deacetylase sirtuin-type" evidence="7">
    <location>
        <begin position="1"/>
        <end position="273"/>
    </location>
</feature>
<comment type="subcellular location">
    <subcellularLocation>
        <location evidence="1">Mitochondrion</location>
    </subcellularLocation>
</comment>
<evidence type="ECO:0000256" key="5">
    <source>
        <dbReference type="ARBA" id="ARBA00023128"/>
    </source>
</evidence>
<evidence type="ECO:0000256" key="1">
    <source>
        <dbReference type="ARBA" id="ARBA00004173"/>
    </source>
</evidence>
<dbReference type="SUPFAM" id="SSF52467">
    <property type="entry name" value="DHS-like NAD/FAD-binding domain"/>
    <property type="match status" value="1"/>
</dbReference>
<feature type="binding site" evidence="6">
    <location>
        <position position="93"/>
    </location>
    <ligand>
        <name>Zn(2+)</name>
        <dbReference type="ChEBI" id="CHEBI:29105"/>
    </ligand>
</feature>
<sequence length="273" mass="29963">MLIFITFFSALSSKPNAAHLALASLYLPSVKNRIISSATSPPLHVTQNLDELSIRALDVLSCVDQEGDEAMKEGKENLIQMHGSLFQTRCLSCKHSKHTRDAYLAKAFRHITKSEETTSHNTKDTDGNDIEPFNSVAESAQVNAETFIDIATEHLPRCGGDDWSGSNRYGRCGGLLRPDVVWFGEVPPLMGEIARKVTWCDLLIVIGTSGIVQPAAGFASQVRDHGGKVAIFNMEGPRADEGYDFIFVGSCEKVLPKVLDIESQVQMLLKNQI</sequence>
<accession>A0A409VZB5</accession>
<proteinExistence type="inferred from homology"/>
<dbReference type="Gene3D" id="3.40.50.1220">
    <property type="entry name" value="TPP-binding domain"/>
    <property type="match status" value="1"/>
</dbReference>
<gene>
    <name evidence="8" type="ORF">CVT24_006455</name>
</gene>
<feature type="binding site" evidence="6">
    <location>
        <position position="90"/>
    </location>
    <ligand>
        <name>Zn(2+)</name>
        <dbReference type="ChEBI" id="CHEBI:29105"/>
    </ligand>
</feature>
<keyword evidence="6" id="KW-0479">Metal-binding</keyword>
<name>A0A409VZB5_9AGAR</name>
<dbReference type="OrthoDB" id="424302at2759"/>
<dbReference type="EMBL" id="NHTK01005908">
    <property type="protein sequence ID" value="PPQ71595.1"/>
    <property type="molecule type" value="Genomic_DNA"/>
</dbReference>
<evidence type="ECO:0000256" key="6">
    <source>
        <dbReference type="PROSITE-ProRule" id="PRU00236"/>
    </source>
</evidence>
<dbReference type="GO" id="GO:0070403">
    <property type="term" value="F:NAD+ binding"/>
    <property type="evidence" value="ECO:0007669"/>
    <property type="project" value="InterPro"/>
</dbReference>
<dbReference type="PANTHER" id="PTHR11085">
    <property type="entry name" value="NAD-DEPENDENT PROTEIN DEACYLASE SIRTUIN-5, MITOCHONDRIAL-RELATED"/>
    <property type="match status" value="1"/>
</dbReference>
<dbReference type="AlphaFoldDB" id="A0A409VZB5"/>
<dbReference type="InterPro" id="IPR003000">
    <property type="entry name" value="Sirtuin"/>
</dbReference>
<dbReference type="STRING" id="181874.A0A409VZB5"/>
<feature type="binding site" evidence="6">
    <location>
        <position position="158"/>
    </location>
    <ligand>
        <name>Zn(2+)</name>
        <dbReference type="ChEBI" id="CHEBI:29105"/>
    </ligand>
</feature>
<organism evidence="8 9">
    <name type="scientific">Panaeolus cyanescens</name>
    <dbReference type="NCBI Taxonomy" id="181874"/>
    <lineage>
        <taxon>Eukaryota</taxon>
        <taxon>Fungi</taxon>
        <taxon>Dikarya</taxon>
        <taxon>Basidiomycota</taxon>
        <taxon>Agaricomycotina</taxon>
        <taxon>Agaricomycetes</taxon>
        <taxon>Agaricomycetidae</taxon>
        <taxon>Agaricales</taxon>
        <taxon>Agaricineae</taxon>
        <taxon>Galeropsidaceae</taxon>
        <taxon>Panaeolus</taxon>
    </lineage>
</organism>
<evidence type="ECO:0000313" key="9">
    <source>
        <dbReference type="Proteomes" id="UP000284842"/>
    </source>
</evidence>
<keyword evidence="6" id="KW-0862">Zinc</keyword>
<dbReference type="Gene3D" id="3.30.1600.10">
    <property type="entry name" value="SIR2/SIRT2 'Small Domain"/>
    <property type="match status" value="1"/>
</dbReference>
<comment type="similarity">
    <text evidence="2">Belongs to the sirtuin family. Class I subfamily.</text>
</comment>
<dbReference type="InterPro" id="IPR026591">
    <property type="entry name" value="Sirtuin_cat_small_dom_sf"/>
</dbReference>
<evidence type="ECO:0000313" key="8">
    <source>
        <dbReference type="EMBL" id="PPQ71595.1"/>
    </source>
</evidence>
<evidence type="ECO:0000256" key="3">
    <source>
        <dbReference type="ARBA" id="ARBA00022679"/>
    </source>
</evidence>
<dbReference type="Pfam" id="PF02146">
    <property type="entry name" value="SIR2"/>
    <property type="match status" value="1"/>
</dbReference>
<dbReference type="PANTHER" id="PTHR11085:SF10">
    <property type="entry name" value="NAD-DEPENDENT PROTEIN DEACYLASE SIRTUIN-5, MITOCHONDRIAL-RELATED"/>
    <property type="match status" value="1"/>
</dbReference>
<dbReference type="InParanoid" id="A0A409VZB5"/>
<keyword evidence="4" id="KW-0520">NAD</keyword>
<keyword evidence="5" id="KW-0496">Mitochondrion</keyword>
<dbReference type="GO" id="GO:0046872">
    <property type="term" value="F:metal ion binding"/>
    <property type="evidence" value="ECO:0007669"/>
    <property type="project" value="UniProtKB-KW"/>
</dbReference>
<reference evidence="8 9" key="1">
    <citation type="journal article" date="2018" name="Evol. Lett.">
        <title>Horizontal gene cluster transfer increased hallucinogenic mushroom diversity.</title>
        <authorList>
            <person name="Reynolds H.T."/>
            <person name="Vijayakumar V."/>
            <person name="Gluck-Thaler E."/>
            <person name="Korotkin H.B."/>
            <person name="Matheny P.B."/>
            <person name="Slot J.C."/>
        </authorList>
    </citation>
    <scope>NUCLEOTIDE SEQUENCE [LARGE SCALE GENOMIC DNA]</scope>
    <source>
        <strain evidence="8 9">2629</strain>
    </source>
</reference>
<dbReference type="GO" id="GO:0017136">
    <property type="term" value="F:histone deacetylase activity, NAD-dependent"/>
    <property type="evidence" value="ECO:0007669"/>
    <property type="project" value="TreeGrafter"/>
</dbReference>
<dbReference type="Proteomes" id="UP000284842">
    <property type="component" value="Unassembled WGS sequence"/>
</dbReference>
<comment type="caution">
    <text evidence="8">The sequence shown here is derived from an EMBL/GenBank/DDBJ whole genome shotgun (WGS) entry which is preliminary data.</text>
</comment>
<dbReference type="InterPro" id="IPR026590">
    <property type="entry name" value="Ssirtuin_cat_dom"/>
</dbReference>
<evidence type="ECO:0000259" key="7">
    <source>
        <dbReference type="PROSITE" id="PS50305"/>
    </source>
</evidence>
<evidence type="ECO:0000256" key="2">
    <source>
        <dbReference type="ARBA" id="ARBA00006924"/>
    </source>
</evidence>
<feature type="binding site" evidence="6">
    <location>
        <position position="172"/>
    </location>
    <ligand>
        <name>Zn(2+)</name>
        <dbReference type="ChEBI" id="CHEBI:29105"/>
    </ligand>
</feature>
<dbReference type="GO" id="GO:0005739">
    <property type="term" value="C:mitochondrion"/>
    <property type="evidence" value="ECO:0007669"/>
    <property type="project" value="UniProtKB-SubCell"/>
</dbReference>
<dbReference type="InterPro" id="IPR029035">
    <property type="entry name" value="DHS-like_NAD/FAD-binding_dom"/>
</dbReference>
<keyword evidence="9" id="KW-1185">Reference proteome</keyword>
<feature type="active site" description="Proton acceptor" evidence="6">
    <location>
        <position position="82"/>
    </location>
</feature>
<keyword evidence="3" id="KW-0808">Transferase</keyword>
<dbReference type="PROSITE" id="PS50305">
    <property type="entry name" value="SIRTUIN"/>
    <property type="match status" value="1"/>
</dbReference>
<dbReference type="GO" id="GO:0005634">
    <property type="term" value="C:nucleus"/>
    <property type="evidence" value="ECO:0007669"/>
    <property type="project" value="TreeGrafter"/>
</dbReference>